<dbReference type="AlphaFoldDB" id="A0A841CEP2"/>
<dbReference type="RefSeq" id="WP_184688207.1">
    <property type="nucleotide sequence ID" value="NZ_JACHJN010000001.1"/>
</dbReference>
<evidence type="ECO:0000313" key="2">
    <source>
        <dbReference type="EMBL" id="MBB5954206.1"/>
    </source>
</evidence>
<dbReference type="EMBL" id="JACHJN010000001">
    <property type="protein sequence ID" value="MBB5954206.1"/>
    <property type="molecule type" value="Genomic_DNA"/>
</dbReference>
<comment type="caution">
    <text evidence="2">The sequence shown here is derived from an EMBL/GenBank/DDBJ whole genome shotgun (WGS) entry which is preliminary data.</text>
</comment>
<dbReference type="Proteomes" id="UP000547510">
    <property type="component" value="Unassembled WGS sequence"/>
</dbReference>
<organism evidence="2 3">
    <name type="scientific">Saccharothrix tamanrassetensis</name>
    <dbReference type="NCBI Taxonomy" id="1051531"/>
    <lineage>
        <taxon>Bacteria</taxon>
        <taxon>Bacillati</taxon>
        <taxon>Actinomycetota</taxon>
        <taxon>Actinomycetes</taxon>
        <taxon>Pseudonocardiales</taxon>
        <taxon>Pseudonocardiaceae</taxon>
        <taxon>Saccharothrix</taxon>
    </lineage>
</organism>
<gene>
    <name evidence="2" type="ORF">FHS29_000776</name>
</gene>
<accession>A0A841CEP2</accession>
<evidence type="ECO:0000313" key="3">
    <source>
        <dbReference type="Proteomes" id="UP000547510"/>
    </source>
</evidence>
<proteinExistence type="predicted"/>
<feature type="region of interest" description="Disordered" evidence="1">
    <location>
        <begin position="10"/>
        <end position="31"/>
    </location>
</feature>
<keyword evidence="3" id="KW-1185">Reference proteome</keyword>
<evidence type="ECO:0000256" key="1">
    <source>
        <dbReference type="SAM" id="MobiDB-lite"/>
    </source>
</evidence>
<sequence>MTAVIGLGLAMTPSAQAEEQPPAQSSAEGRAMAEPDGLLHVWEHPFAGAGGAHCTWAGKANNWGVCKNKGSDIWNNGKPEAHDDVWLHWDVNNTGAFVCIGRGTSWSNLTRQDPPPANAQRITFWANTGAGSGQPIADNVASSEWGSC</sequence>
<protein>
    <submittedName>
        <fullName evidence="2">Uncharacterized protein</fullName>
    </submittedName>
</protein>
<feature type="compositionally biased region" description="Polar residues" evidence="1">
    <location>
        <begin position="13"/>
        <end position="27"/>
    </location>
</feature>
<reference evidence="2 3" key="1">
    <citation type="submission" date="2020-08" db="EMBL/GenBank/DDBJ databases">
        <title>Genomic Encyclopedia of Type Strains, Phase III (KMG-III): the genomes of soil and plant-associated and newly described type strains.</title>
        <authorList>
            <person name="Whitman W."/>
        </authorList>
    </citation>
    <scope>NUCLEOTIDE SEQUENCE [LARGE SCALE GENOMIC DNA]</scope>
    <source>
        <strain evidence="2 3">CECT 8640</strain>
    </source>
</reference>
<name>A0A841CEP2_9PSEU</name>